<accession>A0A803T5K5</accession>
<evidence type="ECO:0000256" key="5">
    <source>
        <dbReference type="ARBA" id="ARBA00023008"/>
    </source>
</evidence>
<dbReference type="Pfam" id="PF01179">
    <property type="entry name" value="Cu_amine_oxid"/>
    <property type="match status" value="1"/>
</dbReference>
<dbReference type="FunFam" id="2.70.98.20:FF:000002">
    <property type="entry name" value="Amine oxidase"/>
    <property type="match status" value="1"/>
</dbReference>
<keyword evidence="4 8" id="KW-0560">Oxidoreductase</keyword>
<evidence type="ECO:0000259" key="12">
    <source>
        <dbReference type="Pfam" id="PF02728"/>
    </source>
</evidence>
<dbReference type="InterPro" id="IPR015800">
    <property type="entry name" value="Cu_amine_oxidase_N2"/>
</dbReference>
<evidence type="ECO:0000256" key="2">
    <source>
        <dbReference type="ARBA" id="ARBA00022723"/>
    </source>
</evidence>
<evidence type="ECO:0000256" key="3">
    <source>
        <dbReference type="ARBA" id="ARBA00022772"/>
    </source>
</evidence>
<proteinExistence type="inferred from homology"/>
<reference evidence="13 14" key="1">
    <citation type="submission" date="2009-12" db="EMBL/GenBank/DDBJ databases">
        <title>The Genome Sequence of Anolis carolinensis (Green Anole Lizard).</title>
        <authorList>
            <consortium name="The Genome Sequencing Platform"/>
            <person name="Di Palma F."/>
            <person name="Alfoldi J."/>
            <person name="Heiman D."/>
            <person name="Young S."/>
            <person name="Grabherr M."/>
            <person name="Johnson J."/>
            <person name="Lander E.S."/>
            <person name="Lindblad-Toh K."/>
        </authorList>
    </citation>
    <scope>NUCLEOTIDE SEQUENCE [LARGE SCALE GENOMIC DNA]</scope>
    <source>
        <strain evidence="13 14">JBL SC #1</strain>
    </source>
</reference>
<dbReference type="Gene3D" id="2.70.98.20">
    <property type="entry name" value="Copper amine oxidase, catalytic domain"/>
    <property type="match status" value="1"/>
</dbReference>
<dbReference type="InterPro" id="IPR049948">
    <property type="entry name" value="Cu_Am_ox_TPQ-bd"/>
</dbReference>
<dbReference type="Pfam" id="PF02728">
    <property type="entry name" value="Cu_amine_oxidN3"/>
    <property type="match status" value="1"/>
</dbReference>
<sequence>MNVRTVFIILLLGLVAILVLVCILVSRGGNCNSLPPQTFPEYRQSERSWLFADLTQEEMLHVVRYLKTSLGTTLKDASYANPSDNCIYSIDLQLPPKATSLSYLDNGGSRPPRQALAIVYFGNQSVPNITEFIVGPLPEPSYHHDVTVQKYGEKLPYYRRPPLMAEYKQMAFFLHRAVFPTAPSFMREVMSYDGTNLAAVTTSPRGLRSGDRSTWLVLFQNVSGFFLHPVGLEILLDHSNLDASHWNVTKVFYNGQYYRDLAHLEKDFMEGCLHAQKTKRVPRDGGFSSLKPRVNPVEPGPSHYESSGERYNVRNNQVSSSFWNFAFRMDLSRGPSLFDIRFKGQRVVYELSVQDTMSVYGSSNPGGMITRYMDASFGIGYFTNSLMRGVDCPYSATYVDVSFLAQSERPILTRDAFCVFEQISGAPLRRHYSNLYSLYYGGLPSTALVLRSVTTVGNYDYIWNFVFYPNGAIESKVYPTGYIMSSFLQDGGLDFGHRVSDHTLGTIHTHFVGYKVDLDIGGVKNSLISNDMTFENIKAPWSPDNEIRQMKMVKNVLDTEDKAAFRLHDNMPRYVYFAANSNNKWGHKRGYRIQLISFAGDHLPETDPMERSVSWSRYKLAVTKRKENEPFSTSIYNQNDPWTPSVAFADFINNESLIEEDLVAWITTGFLHIPHAEDVPNTVTLGNAVGFLLRPYNYFDEDPSIHSPDGVFFTSEQDFTSCDVNHIACLPKTATCVPKLQPFTFEGFQNLTRL</sequence>
<dbReference type="Pfam" id="PF02727">
    <property type="entry name" value="Cu_amine_oxidN2"/>
    <property type="match status" value="1"/>
</dbReference>
<name>A0A803T5K5_ANOCA</name>
<dbReference type="GO" id="GO:0048038">
    <property type="term" value="F:quinone binding"/>
    <property type="evidence" value="ECO:0007669"/>
    <property type="project" value="InterPro"/>
</dbReference>
<comment type="cofactor">
    <cofactor evidence="8">
        <name>Cu cation</name>
        <dbReference type="ChEBI" id="CHEBI:23378"/>
    </cofactor>
    <text evidence="8">Contains 1 topaquinone per subunit.</text>
</comment>
<dbReference type="GO" id="GO:0008131">
    <property type="term" value="F:primary methylamine oxidase activity"/>
    <property type="evidence" value="ECO:0007669"/>
    <property type="project" value="InterPro"/>
</dbReference>
<evidence type="ECO:0000313" key="13">
    <source>
        <dbReference type="Ensembl" id="ENSACAP00000030495.1"/>
    </source>
</evidence>
<dbReference type="GO" id="GO:0009308">
    <property type="term" value="P:amine metabolic process"/>
    <property type="evidence" value="ECO:0007669"/>
    <property type="project" value="UniProtKB-UniRule"/>
</dbReference>
<evidence type="ECO:0000259" key="11">
    <source>
        <dbReference type="Pfam" id="PF02727"/>
    </source>
</evidence>
<evidence type="ECO:0000256" key="9">
    <source>
        <dbReference type="SAM" id="MobiDB-lite"/>
    </source>
</evidence>
<dbReference type="PROSITE" id="PS01165">
    <property type="entry name" value="COPPER_AMINE_OXID_2"/>
    <property type="match status" value="1"/>
</dbReference>
<dbReference type="Bgee" id="ENSACAG00000013687">
    <property type="expression patterns" value="Expressed in lung and 6 other cell types or tissues"/>
</dbReference>
<evidence type="ECO:0000256" key="8">
    <source>
        <dbReference type="RuleBase" id="RU000672"/>
    </source>
</evidence>
<organism evidence="13 14">
    <name type="scientific">Anolis carolinensis</name>
    <name type="common">Green anole</name>
    <name type="synonym">American chameleon</name>
    <dbReference type="NCBI Taxonomy" id="28377"/>
    <lineage>
        <taxon>Eukaryota</taxon>
        <taxon>Metazoa</taxon>
        <taxon>Chordata</taxon>
        <taxon>Craniata</taxon>
        <taxon>Vertebrata</taxon>
        <taxon>Euteleostomi</taxon>
        <taxon>Lepidosauria</taxon>
        <taxon>Squamata</taxon>
        <taxon>Bifurcata</taxon>
        <taxon>Unidentata</taxon>
        <taxon>Episquamata</taxon>
        <taxon>Toxicofera</taxon>
        <taxon>Iguania</taxon>
        <taxon>Dactyloidae</taxon>
        <taxon>Anolis</taxon>
    </lineage>
</organism>
<evidence type="ECO:0000256" key="6">
    <source>
        <dbReference type="PIRSR" id="PIRSR600269-50"/>
    </source>
</evidence>
<dbReference type="SUPFAM" id="SSF49998">
    <property type="entry name" value="Amine oxidase catalytic domain"/>
    <property type="match status" value="1"/>
</dbReference>
<reference evidence="13" key="3">
    <citation type="submission" date="2025-09" db="UniProtKB">
        <authorList>
            <consortium name="Ensembl"/>
        </authorList>
    </citation>
    <scope>IDENTIFICATION</scope>
</reference>
<dbReference type="PROSITE" id="PS01164">
    <property type="entry name" value="COPPER_AMINE_OXID_1"/>
    <property type="match status" value="1"/>
</dbReference>
<dbReference type="InterPro" id="IPR016182">
    <property type="entry name" value="Cu_amine_oxidase_N-reg"/>
</dbReference>
<dbReference type="Gene3D" id="3.10.450.40">
    <property type="match status" value="2"/>
</dbReference>
<protein>
    <recommendedName>
        <fullName evidence="8">Amine oxidase</fullName>
        <ecNumber evidence="8">1.4.3.-</ecNumber>
    </recommendedName>
</protein>
<feature type="modified residue" description="2',4',5'-topaquinone" evidence="7">
    <location>
        <position position="459"/>
    </location>
</feature>
<dbReference type="Proteomes" id="UP000001646">
    <property type="component" value="Chromosome 6"/>
</dbReference>
<dbReference type="InterPro" id="IPR015802">
    <property type="entry name" value="Cu_amine_oxidase_N3"/>
</dbReference>
<dbReference type="PANTHER" id="PTHR10638:SF4">
    <property type="entry name" value="RETINA-SPECIFIC COPPER AMINE OXIDASE"/>
    <property type="match status" value="1"/>
</dbReference>
<reference evidence="13" key="2">
    <citation type="submission" date="2025-08" db="UniProtKB">
        <authorList>
            <consortium name="Ensembl"/>
        </authorList>
    </citation>
    <scope>IDENTIFICATION</scope>
</reference>
<dbReference type="InterPro" id="IPR036460">
    <property type="entry name" value="Cu_amine_oxidase_C_sf"/>
</dbReference>
<dbReference type="InterPro" id="IPR015798">
    <property type="entry name" value="Cu_amine_oxidase_C"/>
</dbReference>
<dbReference type="PRINTS" id="PR00766">
    <property type="entry name" value="CUDAOXIDASE"/>
</dbReference>
<dbReference type="OrthoDB" id="5379943at2759"/>
<dbReference type="SUPFAM" id="SSF54416">
    <property type="entry name" value="Amine oxidase N-terminal region"/>
    <property type="match status" value="2"/>
</dbReference>
<dbReference type="InterPro" id="IPR049947">
    <property type="entry name" value="Cu_Am_Ox_Cu-bd"/>
</dbReference>
<comment type="similarity">
    <text evidence="1 8">Belongs to the copper/topaquinone oxidase family.</text>
</comment>
<keyword evidence="14" id="KW-1185">Reference proteome</keyword>
<keyword evidence="5 8" id="KW-0186">Copper</keyword>
<dbReference type="PANTHER" id="PTHR10638">
    <property type="entry name" value="COPPER AMINE OXIDASE"/>
    <property type="match status" value="1"/>
</dbReference>
<gene>
    <name evidence="13" type="primary">LOC100552532</name>
</gene>
<dbReference type="GeneTree" id="ENSGT00950000183207"/>
<dbReference type="Ensembl" id="ENSACAT00000039229.1">
    <property type="protein sequence ID" value="ENSACAP00000030495.1"/>
    <property type="gene ID" value="ENSACAG00000013687.3"/>
</dbReference>
<feature type="domain" description="Copper amine oxidase catalytic" evidence="10">
    <location>
        <begin position="303"/>
        <end position="705"/>
    </location>
</feature>
<evidence type="ECO:0000256" key="1">
    <source>
        <dbReference type="ARBA" id="ARBA00007983"/>
    </source>
</evidence>
<dbReference type="FunFam" id="3.10.450.40:FF:000001">
    <property type="entry name" value="Amine oxidase"/>
    <property type="match status" value="1"/>
</dbReference>
<dbReference type="FunFam" id="3.10.450.40:FF:000007">
    <property type="entry name" value="Amine oxidase"/>
    <property type="match status" value="1"/>
</dbReference>
<keyword evidence="2 8" id="KW-0479">Metal-binding</keyword>
<feature type="domain" description="Copper amine oxidase N2-terminal" evidence="11">
    <location>
        <begin position="69"/>
        <end position="142"/>
    </location>
</feature>
<dbReference type="AlphaFoldDB" id="A0A803T5K5"/>
<comment type="PTM">
    <text evidence="7 8">Topaquinone (TPQ) is generated by copper-dependent autoxidation of a specific tyrosyl residue.</text>
</comment>
<feature type="region of interest" description="Disordered" evidence="9">
    <location>
        <begin position="284"/>
        <end position="308"/>
    </location>
</feature>
<dbReference type="EC" id="1.4.3.-" evidence="8"/>
<feature type="active site" description="Schiff-base intermediate with substrate; via topaquinone" evidence="6">
    <location>
        <position position="459"/>
    </location>
</feature>
<evidence type="ECO:0000313" key="14">
    <source>
        <dbReference type="Proteomes" id="UP000001646"/>
    </source>
</evidence>
<evidence type="ECO:0000259" key="10">
    <source>
        <dbReference type="Pfam" id="PF01179"/>
    </source>
</evidence>
<keyword evidence="3 6" id="KW-0801">TPQ</keyword>
<dbReference type="GO" id="GO:0005507">
    <property type="term" value="F:copper ion binding"/>
    <property type="evidence" value="ECO:0007669"/>
    <property type="project" value="InterPro"/>
</dbReference>
<evidence type="ECO:0000256" key="4">
    <source>
        <dbReference type="ARBA" id="ARBA00023002"/>
    </source>
</evidence>
<evidence type="ECO:0000256" key="7">
    <source>
        <dbReference type="PIRSR" id="PIRSR600269-51"/>
    </source>
</evidence>
<dbReference type="GeneID" id="100552532"/>
<feature type="domain" description="Copper amine oxidase N3-terminal" evidence="12">
    <location>
        <begin position="189"/>
        <end position="255"/>
    </location>
</feature>
<feature type="active site" description="Proton acceptor" evidence="6">
    <location>
        <position position="374"/>
    </location>
</feature>
<dbReference type="InterPro" id="IPR000269">
    <property type="entry name" value="Cu_amine_oxidase"/>
</dbReference>